<dbReference type="Proteomes" id="UP001314170">
    <property type="component" value="Unassembled WGS sequence"/>
</dbReference>
<keyword evidence="2" id="KW-1185">Reference proteome</keyword>
<comment type="caution">
    <text evidence="1">The sequence shown here is derived from an EMBL/GenBank/DDBJ whole genome shotgun (WGS) entry which is preliminary data.</text>
</comment>
<reference evidence="1 2" key="1">
    <citation type="submission" date="2024-01" db="EMBL/GenBank/DDBJ databases">
        <authorList>
            <person name="Waweru B."/>
        </authorList>
    </citation>
    <scope>NUCLEOTIDE SEQUENCE [LARGE SCALE GENOMIC DNA]</scope>
</reference>
<organism evidence="1 2">
    <name type="scientific">Dovyalis caffra</name>
    <dbReference type="NCBI Taxonomy" id="77055"/>
    <lineage>
        <taxon>Eukaryota</taxon>
        <taxon>Viridiplantae</taxon>
        <taxon>Streptophyta</taxon>
        <taxon>Embryophyta</taxon>
        <taxon>Tracheophyta</taxon>
        <taxon>Spermatophyta</taxon>
        <taxon>Magnoliopsida</taxon>
        <taxon>eudicotyledons</taxon>
        <taxon>Gunneridae</taxon>
        <taxon>Pentapetalae</taxon>
        <taxon>rosids</taxon>
        <taxon>fabids</taxon>
        <taxon>Malpighiales</taxon>
        <taxon>Salicaceae</taxon>
        <taxon>Flacourtieae</taxon>
        <taxon>Dovyalis</taxon>
    </lineage>
</organism>
<proteinExistence type="predicted"/>
<dbReference type="AlphaFoldDB" id="A0AAV1SBB2"/>
<evidence type="ECO:0000313" key="1">
    <source>
        <dbReference type="EMBL" id="CAK7348744.1"/>
    </source>
</evidence>
<name>A0AAV1SBB2_9ROSI</name>
<sequence length="326" mass="35970">MRATKQEIDSPMQALESLCLYMRAEGKVAVGICSIRTLLVTISVKASVVSCFGALSKKTTKSVGRQDKLVTGGCGFCRSVQLILLHFSRGYAFSLAEGLHMFSSRRDNALICSLLHVAELFLDQYADIGDMVAADLMVAWKTVFVWFSTEARVDDDVSNNLQDIECFIIWSLVTSKTDTDQGLLYTLSTISLYKLIEIYCYSTSSIPSYFGQLDNLIVIRESRFGDLQLHLAFGQVLVNDKLQSEEMHEGLILQAAMVSSPDKGGEYACTDELGVKICCQALRRVGLRGSNRLYNGNEQIGGEMKNTVGRLDLGGMEGLRMCSARP</sequence>
<gene>
    <name evidence="1" type="ORF">DCAF_LOCUS21450</name>
</gene>
<protein>
    <submittedName>
        <fullName evidence="1">Uncharacterized protein</fullName>
    </submittedName>
</protein>
<dbReference type="EMBL" id="CAWUPB010001173">
    <property type="protein sequence ID" value="CAK7348744.1"/>
    <property type="molecule type" value="Genomic_DNA"/>
</dbReference>
<evidence type="ECO:0000313" key="2">
    <source>
        <dbReference type="Proteomes" id="UP001314170"/>
    </source>
</evidence>
<accession>A0AAV1SBB2</accession>